<dbReference type="InterPro" id="IPR003702">
    <property type="entry name" value="ActCoA_hydro_N"/>
</dbReference>
<dbReference type="GO" id="GO:0006083">
    <property type="term" value="P:acetate metabolic process"/>
    <property type="evidence" value="ECO:0007669"/>
    <property type="project" value="InterPro"/>
</dbReference>
<gene>
    <name evidence="5" type="ORF">LG34_08900</name>
</gene>
<evidence type="ECO:0000256" key="2">
    <source>
        <dbReference type="ARBA" id="ARBA00022679"/>
    </source>
</evidence>
<comment type="similarity">
    <text evidence="1">Belongs to the acetyl-CoA hydrolase/transferase family.</text>
</comment>
<dbReference type="EMBL" id="JRFU01000098">
    <property type="protein sequence ID" value="PWE86591.1"/>
    <property type="molecule type" value="Genomic_DNA"/>
</dbReference>
<dbReference type="Gene3D" id="3.40.1080.20">
    <property type="entry name" value="Acetyl-CoA hydrolase/transferase C-terminal domain"/>
    <property type="match status" value="1"/>
</dbReference>
<accession>A0A2V1JTM0</accession>
<dbReference type="Gene3D" id="3.40.1080.10">
    <property type="entry name" value="Glutaconate Coenzyme A-transferase"/>
    <property type="match status" value="1"/>
</dbReference>
<evidence type="ECO:0000313" key="6">
    <source>
        <dbReference type="Proteomes" id="UP000245288"/>
    </source>
</evidence>
<dbReference type="PANTHER" id="PTHR21432">
    <property type="entry name" value="ACETYL-COA HYDROLASE-RELATED"/>
    <property type="match status" value="1"/>
</dbReference>
<feature type="domain" description="Acetyl-CoA hydrolase/transferase C-terminal" evidence="4">
    <location>
        <begin position="272"/>
        <end position="424"/>
    </location>
</feature>
<dbReference type="InterPro" id="IPR046433">
    <property type="entry name" value="ActCoA_hydro"/>
</dbReference>
<dbReference type="RefSeq" id="WP_109215709.1">
    <property type="nucleotide sequence ID" value="NZ_JRFU01000098.1"/>
</dbReference>
<dbReference type="InterPro" id="IPR038460">
    <property type="entry name" value="AcetylCoA_hyd_C_sf"/>
</dbReference>
<dbReference type="Gene3D" id="3.30.750.70">
    <property type="entry name" value="4-hydroxybutyrate coenzyme like domains"/>
    <property type="match status" value="1"/>
</dbReference>
<dbReference type="Proteomes" id="UP000245288">
    <property type="component" value="Unassembled WGS sequence"/>
</dbReference>
<dbReference type="AlphaFoldDB" id="A0A2V1JTM0"/>
<evidence type="ECO:0000259" key="3">
    <source>
        <dbReference type="Pfam" id="PF02550"/>
    </source>
</evidence>
<keyword evidence="6" id="KW-1185">Reference proteome</keyword>
<protein>
    <submittedName>
        <fullName evidence="5">4-hydroxybutyrate CoA-transferase</fullName>
    </submittedName>
</protein>
<dbReference type="InterPro" id="IPR037171">
    <property type="entry name" value="NagB/RpiA_transferase-like"/>
</dbReference>
<dbReference type="PANTHER" id="PTHR21432:SF20">
    <property type="entry name" value="ACETYL-COA HYDROLASE"/>
    <property type="match status" value="1"/>
</dbReference>
<dbReference type="Pfam" id="PF02550">
    <property type="entry name" value="AcetylCoA_hydro"/>
    <property type="match status" value="1"/>
</dbReference>
<reference evidence="5 6" key="1">
    <citation type="submission" date="2014-09" db="EMBL/GenBank/DDBJ databases">
        <title>Butyrate-producing bacteria isolated from human gut.</title>
        <authorList>
            <person name="Zhang Q."/>
            <person name="Zhao L."/>
        </authorList>
    </citation>
    <scope>NUCLEOTIDE SEQUENCE [LARGE SCALE GENOMIC DNA]</scope>
    <source>
        <strain evidence="5 6">21</strain>
    </source>
</reference>
<name>A0A2V1JTM0_EUBRA</name>
<evidence type="ECO:0000313" key="5">
    <source>
        <dbReference type="EMBL" id="PWE86591.1"/>
    </source>
</evidence>
<dbReference type="SUPFAM" id="SSF100950">
    <property type="entry name" value="NagB/RpiA/CoA transferase-like"/>
    <property type="match status" value="2"/>
</dbReference>
<organism evidence="5 6">
    <name type="scientific">Eubacterium ramulus</name>
    <dbReference type="NCBI Taxonomy" id="39490"/>
    <lineage>
        <taxon>Bacteria</taxon>
        <taxon>Bacillati</taxon>
        <taxon>Bacillota</taxon>
        <taxon>Clostridia</taxon>
        <taxon>Eubacteriales</taxon>
        <taxon>Eubacteriaceae</taxon>
        <taxon>Eubacterium</taxon>
    </lineage>
</organism>
<evidence type="ECO:0000256" key="1">
    <source>
        <dbReference type="ARBA" id="ARBA00009632"/>
    </source>
</evidence>
<keyword evidence="2 5" id="KW-0808">Transferase</keyword>
<comment type="caution">
    <text evidence="5">The sequence shown here is derived from an EMBL/GenBank/DDBJ whole genome shotgun (WGS) entry which is preliminary data.</text>
</comment>
<feature type="domain" description="Acetyl-CoA hydrolase/transferase N-terminal" evidence="3">
    <location>
        <begin position="4"/>
        <end position="180"/>
    </location>
</feature>
<dbReference type="InterPro" id="IPR026888">
    <property type="entry name" value="AcetylCoA_hyd_C"/>
</dbReference>
<evidence type="ECO:0000259" key="4">
    <source>
        <dbReference type="Pfam" id="PF13336"/>
    </source>
</evidence>
<dbReference type="GO" id="GO:0008775">
    <property type="term" value="F:acetate CoA-transferase activity"/>
    <property type="evidence" value="ECO:0007669"/>
    <property type="project" value="InterPro"/>
</dbReference>
<dbReference type="Pfam" id="PF13336">
    <property type="entry name" value="AcetylCoA_hyd_C"/>
    <property type="match status" value="1"/>
</dbReference>
<dbReference type="OrthoDB" id="9801795at2"/>
<proteinExistence type="inferred from homology"/>
<sequence length="431" mass="47376">MTFQQIYAQKLADPETIATLISPGWRGFLDAPLGQPYQLIQRIEQRAKEGKLQDLTLNTLLDVYPYECYQESCASSIHGISWFSGVSARKGIAQGYGDIAPCNYHEVPDLIDQYEHIDFWCTRVSPMDENGYFSTCNGSLGEILKKKSSHIFLEVNHNLPRPCGTPKIHISEVTALYESNDSIPIMKRGKMDDTSTTIGNLIAEEIPDGATIQFGIGAIPDAVGSALMNKKHLGIHSELLTDSMIDLIEAGVVDNSRKPLNTGKTIATFMMGSAHMYDFVSDNPDILLLPVTQVNDPYIIAQHPNMISVNAALEVDFYGQVCAESIGTIHISGSGGQVDFVKGATTSKGGKSFIAFHSTAQNGTVSRIRPTLSDGSIVTTGKNDVDYIVTEYGIAKLRGKTIRQRIQALISIAHPKFREELIYEARKRLLM</sequence>